<dbReference type="AlphaFoldDB" id="A0A2H0U702"/>
<sequence length="151" mass="17399">MPEGPEKGNIIKFPRKRKENATPASEGDALGTVGEDAPRLSRDEARDMARSIAKQLSSDKTALLDAEKEWRERNWGQIDATEETQAQWLEKWRKESRAASEPIFLELFERYTKDASYYPPLKILAYASEYLRRFGERSDLALSEDEDDWGL</sequence>
<comment type="caution">
    <text evidence="2">The sequence shown here is derived from an EMBL/GenBank/DDBJ whole genome shotgun (WGS) entry which is preliminary data.</text>
</comment>
<protein>
    <submittedName>
        <fullName evidence="2">Uncharacterized protein</fullName>
    </submittedName>
</protein>
<dbReference type="EMBL" id="PFBM01000021">
    <property type="protein sequence ID" value="PIR82201.1"/>
    <property type="molecule type" value="Genomic_DNA"/>
</dbReference>
<name>A0A2H0U702_9BACT</name>
<evidence type="ECO:0000313" key="2">
    <source>
        <dbReference type="EMBL" id="PIR82201.1"/>
    </source>
</evidence>
<feature type="region of interest" description="Disordered" evidence="1">
    <location>
        <begin position="1"/>
        <end position="45"/>
    </location>
</feature>
<evidence type="ECO:0000313" key="3">
    <source>
        <dbReference type="Proteomes" id="UP000231379"/>
    </source>
</evidence>
<accession>A0A2H0U702</accession>
<organism evidence="2 3">
    <name type="scientific">Candidatus Kaiserbacteria bacterium CG10_big_fil_rev_8_21_14_0_10_59_10</name>
    <dbReference type="NCBI Taxonomy" id="1974612"/>
    <lineage>
        <taxon>Bacteria</taxon>
        <taxon>Candidatus Kaiseribacteriota</taxon>
    </lineage>
</organism>
<feature type="compositionally biased region" description="Basic and acidic residues" evidence="1">
    <location>
        <begin position="36"/>
        <end position="45"/>
    </location>
</feature>
<reference evidence="3" key="1">
    <citation type="submission" date="2017-09" db="EMBL/GenBank/DDBJ databases">
        <title>Depth-based differentiation of microbial function through sediment-hosted aquifers and enrichment of novel symbionts in the deep terrestrial subsurface.</title>
        <authorList>
            <person name="Probst A.J."/>
            <person name="Ladd B."/>
            <person name="Jarett J.K."/>
            <person name="Geller-Mcgrath D.E."/>
            <person name="Sieber C.M.K."/>
            <person name="Emerson J.B."/>
            <person name="Anantharaman K."/>
            <person name="Thomas B.C."/>
            <person name="Malmstrom R."/>
            <person name="Stieglmeier M."/>
            <person name="Klingl A."/>
            <person name="Woyke T."/>
            <person name="Ryan C.M."/>
            <person name="Banfield J.F."/>
        </authorList>
    </citation>
    <scope>NUCLEOTIDE SEQUENCE [LARGE SCALE GENOMIC DNA]</scope>
</reference>
<evidence type="ECO:0000256" key="1">
    <source>
        <dbReference type="SAM" id="MobiDB-lite"/>
    </source>
</evidence>
<proteinExistence type="predicted"/>
<dbReference type="Proteomes" id="UP000231379">
    <property type="component" value="Unassembled WGS sequence"/>
</dbReference>
<gene>
    <name evidence="2" type="ORF">COU20_03520</name>
</gene>